<dbReference type="Proteomes" id="UP000015106">
    <property type="component" value="Chromosome 1"/>
</dbReference>
<organism evidence="2 3">
    <name type="scientific">Triticum urartu</name>
    <name type="common">Red wild einkorn</name>
    <name type="synonym">Crithodium urartu</name>
    <dbReference type="NCBI Taxonomy" id="4572"/>
    <lineage>
        <taxon>Eukaryota</taxon>
        <taxon>Viridiplantae</taxon>
        <taxon>Streptophyta</taxon>
        <taxon>Embryophyta</taxon>
        <taxon>Tracheophyta</taxon>
        <taxon>Spermatophyta</taxon>
        <taxon>Magnoliopsida</taxon>
        <taxon>Liliopsida</taxon>
        <taxon>Poales</taxon>
        <taxon>Poaceae</taxon>
        <taxon>BOP clade</taxon>
        <taxon>Pooideae</taxon>
        <taxon>Triticodae</taxon>
        <taxon>Triticeae</taxon>
        <taxon>Triticinae</taxon>
        <taxon>Triticum</taxon>
    </lineage>
</organism>
<reference evidence="2" key="3">
    <citation type="submission" date="2022-06" db="UniProtKB">
        <authorList>
            <consortium name="EnsemblPlants"/>
        </authorList>
    </citation>
    <scope>IDENTIFICATION</scope>
</reference>
<name>A0A8R7P7C7_TRIUA</name>
<feature type="compositionally biased region" description="Low complexity" evidence="1">
    <location>
        <begin position="16"/>
        <end position="39"/>
    </location>
</feature>
<accession>A0A8R7P7C7</accession>
<evidence type="ECO:0000313" key="3">
    <source>
        <dbReference type="Proteomes" id="UP000015106"/>
    </source>
</evidence>
<evidence type="ECO:0000256" key="1">
    <source>
        <dbReference type="SAM" id="MobiDB-lite"/>
    </source>
</evidence>
<reference evidence="3" key="1">
    <citation type="journal article" date="2013" name="Nature">
        <title>Draft genome of the wheat A-genome progenitor Triticum urartu.</title>
        <authorList>
            <person name="Ling H.Q."/>
            <person name="Zhao S."/>
            <person name="Liu D."/>
            <person name="Wang J."/>
            <person name="Sun H."/>
            <person name="Zhang C."/>
            <person name="Fan H."/>
            <person name="Li D."/>
            <person name="Dong L."/>
            <person name="Tao Y."/>
            <person name="Gao C."/>
            <person name="Wu H."/>
            <person name="Li Y."/>
            <person name="Cui Y."/>
            <person name="Guo X."/>
            <person name="Zheng S."/>
            <person name="Wang B."/>
            <person name="Yu K."/>
            <person name="Liang Q."/>
            <person name="Yang W."/>
            <person name="Lou X."/>
            <person name="Chen J."/>
            <person name="Feng M."/>
            <person name="Jian J."/>
            <person name="Zhang X."/>
            <person name="Luo G."/>
            <person name="Jiang Y."/>
            <person name="Liu J."/>
            <person name="Wang Z."/>
            <person name="Sha Y."/>
            <person name="Zhang B."/>
            <person name="Wu H."/>
            <person name="Tang D."/>
            <person name="Shen Q."/>
            <person name="Xue P."/>
            <person name="Zou S."/>
            <person name="Wang X."/>
            <person name="Liu X."/>
            <person name="Wang F."/>
            <person name="Yang Y."/>
            <person name="An X."/>
            <person name="Dong Z."/>
            <person name="Zhang K."/>
            <person name="Zhang X."/>
            <person name="Luo M.C."/>
            <person name="Dvorak J."/>
            <person name="Tong Y."/>
            <person name="Wang J."/>
            <person name="Yang H."/>
            <person name="Li Z."/>
            <person name="Wang D."/>
            <person name="Zhang A."/>
            <person name="Wang J."/>
        </authorList>
    </citation>
    <scope>NUCLEOTIDE SEQUENCE</scope>
    <source>
        <strain evidence="3">cv. G1812</strain>
    </source>
</reference>
<evidence type="ECO:0000313" key="2">
    <source>
        <dbReference type="EnsemblPlants" id="TuG1812G0100002471.01.T01"/>
    </source>
</evidence>
<reference evidence="2" key="2">
    <citation type="submission" date="2018-03" db="EMBL/GenBank/DDBJ databases">
        <title>The Triticum urartu genome reveals the dynamic nature of wheat genome evolution.</title>
        <authorList>
            <person name="Ling H."/>
            <person name="Ma B."/>
            <person name="Shi X."/>
            <person name="Liu H."/>
            <person name="Dong L."/>
            <person name="Sun H."/>
            <person name="Cao Y."/>
            <person name="Gao Q."/>
            <person name="Zheng S."/>
            <person name="Li Y."/>
            <person name="Yu Y."/>
            <person name="Du H."/>
            <person name="Qi M."/>
            <person name="Li Y."/>
            <person name="Yu H."/>
            <person name="Cui Y."/>
            <person name="Wang N."/>
            <person name="Chen C."/>
            <person name="Wu H."/>
            <person name="Zhao Y."/>
            <person name="Zhang J."/>
            <person name="Li Y."/>
            <person name="Zhou W."/>
            <person name="Zhang B."/>
            <person name="Hu W."/>
            <person name="Eijk M."/>
            <person name="Tang J."/>
            <person name="Witsenboer H."/>
            <person name="Zhao S."/>
            <person name="Li Z."/>
            <person name="Zhang A."/>
            <person name="Wang D."/>
            <person name="Liang C."/>
        </authorList>
    </citation>
    <scope>NUCLEOTIDE SEQUENCE [LARGE SCALE GENOMIC DNA]</scope>
    <source>
        <strain evidence="2">cv. G1812</strain>
    </source>
</reference>
<feature type="region of interest" description="Disordered" evidence="1">
    <location>
        <begin position="1"/>
        <end position="39"/>
    </location>
</feature>
<proteinExistence type="predicted"/>
<protein>
    <submittedName>
        <fullName evidence="2">Uncharacterized protein</fullName>
    </submittedName>
</protein>
<dbReference type="Gramene" id="TuG1812G0100002471.01.T01">
    <property type="protein sequence ID" value="TuG1812G0100002471.01.T01"/>
    <property type="gene ID" value="TuG1812G0100002471.01"/>
</dbReference>
<dbReference type="AlphaFoldDB" id="A0A8R7P7C7"/>
<dbReference type="EnsemblPlants" id="TuG1812G0100002471.01.T01">
    <property type="protein sequence ID" value="TuG1812G0100002471.01.T01"/>
    <property type="gene ID" value="TuG1812G0100002471.01"/>
</dbReference>
<keyword evidence="3" id="KW-1185">Reference proteome</keyword>
<sequence>WRKRRDAGSGGGRGDPGVPAVARPKLTSSSPTRPLTTMRSPPILPCRLYSFARLPRSFDLTHFLLPPQFSTTTRCSSPPASISLSRVPIKFVDGRGDASAPCEDKAED</sequence>